<organism evidence="2 3">
    <name type="scientific">Penicillium camemberti (strain FM 013)</name>
    <dbReference type="NCBI Taxonomy" id="1429867"/>
    <lineage>
        <taxon>Eukaryota</taxon>
        <taxon>Fungi</taxon>
        <taxon>Dikarya</taxon>
        <taxon>Ascomycota</taxon>
        <taxon>Pezizomycotina</taxon>
        <taxon>Eurotiomycetes</taxon>
        <taxon>Eurotiomycetidae</taxon>
        <taxon>Eurotiales</taxon>
        <taxon>Aspergillaceae</taxon>
        <taxon>Penicillium</taxon>
    </lineage>
</organism>
<sequence length="165" mass="18659">MGAGRNLVLSHPPQATGLPAPHTGPDEHPPGEWASHLEVLPYDCVRDEWDILPPFLRLLITLPPRREPMLRNRIPWDASDLNEEIGKLAEHVEAAYMFMVGRRVELECALCQLGGGVFPYCVVIDYGDGQSECCNCHWECTTNGCWLLGKRGQYFFQSLFYEESP</sequence>
<name>A0A0G4PB35_PENC3</name>
<evidence type="ECO:0000313" key="3">
    <source>
        <dbReference type="Proteomes" id="UP000053732"/>
    </source>
</evidence>
<proteinExistence type="predicted"/>
<dbReference type="EMBL" id="HG793142">
    <property type="protein sequence ID" value="CRL23479.1"/>
    <property type="molecule type" value="Genomic_DNA"/>
</dbReference>
<protein>
    <submittedName>
        <fullName evidence="2">Phospholipase A2, active site</fullName>
    </submittedName>
</protein>
<evidence type="ECO:0000256" key="1">
    <source>
        <dbReference type="SAM" id="MobiDB-lite"/>
    </source>
</evidence>
<dbReference type="AlphaFoldDB" id="A0A0G4PB35"/>
<dbReference type="Proteomes" id="UP000053732">
    <property type="component" value="Unassembled WGS sequence"/>
</dbReference>
<reference evidence="2 3" key="1">
    <citation type="journal article" date="2014" name="Nat. Commun.">
        <title>Multiple recent horizontal transfers of a large genomic region in cheese making fungi.</title>
        <authorList>
            <person name="Cheeseman K."/>
            <person name="Ropars J."/>
            <person name="Renault P."/>
            <person name="Dupont J."/>
            <person name="Gouzy J."/>
            <person name="Branca A."/>
            <person name="Abraham A.L."/>
            <person name="Ceppi M."/>
            <person name="Conseiller E."/>
            <person name="Debuchy R."/>
            <person name="Malagnac F."/>
            <person name="Goarin A."/>
            <person name="Silar P."/>
            <person name="Lacoste S."/>
            <person name="Sallet E."/>
            <person name="Bensimon A."/>
            <person name="Giraud T."/>
            <person name="Brygoo Y."/>
        </authorList>
    </citation>
    <scope>NUCLEOTIDE SEQUENCE [LARGE SCALE GENOMIC DNA]</scope>
    <source>
        <strain evidence="3">FM 013</strain>
    </source>
</reference>
<dbReference type="InterPro" id="IPR022190">
    <property type="entry name" value="DUF3716"/>
</dbReference>
<dbReference type="STRING" id="1429867.A0A0G4PB35"/>
<gene>
    <name evidence="2" type="ORF">PCAMFM013_S009g000419</name>
</gene>
<dbReference type="Pfam" id="PF12511">
    <property type="entry name" value="DUF3716"/>
    <property type="match status" value="1"/>
</dbReference>
<keyword evidence="3" id="KW-1185">Reference proteome</keyword>
<feature type="region of interest" description="Disordered" evidence="1">
    <location>
        <begin position="1"/>
        <end position="30"/>
    </location>
</feature>
<accession>A0A0G4PB35</accession>
<evidence type="ECO:0000313" key="2">
    <source>
        <dbReference type="EMBL" id="CRL23479.1"/>
    </source>
</evidence>